<sequence length="227" mass="26112">MLKFTLTDRIRDKLTHVQIPEDLTSKITTRGWISYEDLITLHKLHQSNIQPDSQNEQLSLLELLKGSSIYKHPPPTAAKTPEFLKMMEQLRLKEQEYEYQKLVKSGNRYGGSRVFKLDAGSNDDDEFETLTPLQQTKQVNHQLTTIFNIFVSVASVGYAVWYWTGTSMRISDAYRVLLSLFFSILVLVAEVVVFGGYLRKVEEAKKTERKKKEIQKVVDTVTFGSKS</sequence>
<reference evidence="8" key="1">
    <citation type="submission" date="2016-04" db="EMBL/GenBank/DDBJ databases">
        <title>Comparative genomics of biotechnologically important yeasts.</title>
        <authorList>
            <consortium name="DOE Joint Genome Institute"/>
            <person name="Riley R."/>
            <person name="Haridas S."/>
            <person name="Wolfe K.H."/>
            <person name="Lopes M.R."/>
            <person name="Hittinger C.T."/>
            <person name="Goker M."/>
            <person name="Salamov A."/>
            <person name="Wisecaver J."/>
            <person name="Long T.M."/>
            <person name="Aerts A.L."/>
            <person name="Barry K."/>
            <person name="Choi C."/>
            <person name="Clum A."/>
            <person name="Coughlan A.Y."/>
            <person name="Deshpande S."/>
            <person name="Douglass A.P."/>
            <person name="Hanson S.J."/>
            <person name="Klenk H.-P."/>
            <person name="Labutti K."/>
            <person name="Lapidus A."/>
            <person name="Lindquist E."/>
            <person name="Lipzen A."/>
            <person name="Meier-Kolthoff J.P."/>
            <person name="Ohm R.A."/>
            <person name="Otillar R.P."/>
            <person name="Pangilinan J."/>
            <person name="Peng Y."/>
            <person name="Rokas A."/>
            <person name="Rosa C.A."/>
            <person name="Scheuner C."/>
            <person name="Sibirny A.A."/>
            <person name="Slot J.C."/>
            <person name="Stielow J.B."/>
            <person name="Sun H."/>
            <person name="Kurtzman C.P."/>
            <person name="Blackwell M."/>
            <person name="Grigoriev I.V."/>
            <person name="Jeffries T.W."/>
        </authorList>
    </citation>
    <scope>NUCLEOTIDE SEQUENCE [LARGE SCALE GENOMIC DNA]</scope>
    <source>
        <strain evidence="8">NRRL YB-2248</strain>
    </source>
</reference>
<dbReference type="AlphaFoldDB" id="A0A1E4T710"/>
<evidence type="ECO:0000313" key="7">
    <source>
        <dbReference type="EMBL" id="ODV87448.1"/>
    </source>
</evidence>
<dbReference type="OrthoDB" id="19981at2759"/>
<dbReference type="EMBL" id="KV453848">
    <property type="protein sequence ID" value="ODV87448.1"/>
    <property type="molecule type" value="Genomic_DNA"/>
</dbReference>
<dbReference type="GO" id="GO:0070072">
    <property type="term" value="P:vacuolar proton-transporting V-type ATPase complex assembly"/>
    <property type="evidence" value="ECO:0007669"/>
    <property type="project" value="InterPro"/>
</dbReference>
<proteinExistence type="predicted"/>
<evidence type="ECO:0000256" key="6">
    <source>
        <dbReference type="SAM" id="Phobius"/>
    </source>
</evidence>
<name>A0A1E4T710_9ASCO</name>
<keyword evidence="3" id="KW-0256">Endoplasmic reticulum</keyword>
<dbReference type="PANTHER" id="PTHR31394:SF1">
    <property type="entry name" value="TRANSMEMBRANE PROTEIN 199"/>
    <property type="match status" value="1"/>
</dbReference>
<evidence type="ECO:0000256" key="5">
    <source>
        <dbReference type="ARBA" id="ARBA00023136"/>
    </source>
</evidence>
<dbReference type="Pfam" id="PF11712">
    <property type="entry name" value="Vma12"/>
    <property type="match status" value="1"/>
</dbReference>
<gene>
    <name evidence="7" type="ORF">CANARDRAFT_5979</name>
</gene>
<evidence type="ECO:0000256" key="4">
    <source>
        <dbReference type="ARBA" id="ARBA00022989"/>
    </source>
</evidence>
<protein>
    <recommendedName>
        <fullName evidence="9">Vacuolar ATPase assembly integral membrane protein VPH2</fullName>
    </recommendedName>
</protein>
<evidence type="ECO:0000256" key="3">
    <source>
        <dbReference type="ARBA" id="ARBA00022824"/>
    </source>
</evidence>
<keyword evidence="4 6" id="KW-1133">Transmembrane helix</keyword>
<evidence type="ECO:0000313" key="8">
    <source>
        <dbReference type="Proteomes" id="UP000094801"/>
    </source>
</evidence>
<comment type="subcellular location">
    <subcellularLocation>
        <location evidence="1">Endoplasmic reticulum membrane</location>
        <topology evidence="1">Multi-pass membrane protein</topology>
    </subcellularLocation>
</comment>
<keyword evidence="5 6" id="KW-0472">Membrane</keyword>
<feature type="transmembrane region" description="Helical" evidence="6">
    <location>
        <begin position="143"/>
        <end position="164"/>
    </location>
</feature>
<evidence type="ECO:0008006" key="9">
    <source>
        <dbReference type="Google" id="ProtNLM"/>
    </source>
</evidence>
<dbReference type="GO" id="GO:0005789">
    <property type="term" value="C:endoplasmic reticulum membrane"/>
    <property type="evidence" value="ECO:0007669"/>
    <property type="project" value="UniProtKB-SubCell"/>
</dbReference>
<keyword evidence="8" id="KW-1185">Reference proteome</keyword>
<keyword evidence="2 6" id="KW-0812">Transmembrane</keyword>
<dbReference type="PANTHER" id="PTHR31394">
    <property type="entry name" value="TRANSMEMBRANE PROTEIN 199"/>
    <property type="match status" value="1"/>
</dbReference>
<dbReference type="Proteomes" id="UP000094801">
    <property type="component" value="Unassembled WGS sequence"/>
</dbReference>
<evidence type="ECO:0000256" key="2">
    <source>
        <dbReference type="ARBA" id="ARBA00022692"/>
    </source>
</evidence>
<organism evidence="7 8">
    <name type="scientific">[Candida] arabinofermentans NRRL YB-2248</name>
    <dbReference type="NCBI Taxonomy" id="983967"/>
    <lineage>
        <taxon>Eukaryota</taxon>
        <taxon>Fungi</taxon>
        <taxon>Dikarya</taxon>
        <taxon>Ascomycota</taxon>
        <taxon>Saccharomycotina</taxon>
        <taxon>Pichiomycetes</taxon>
        <taxon>Pichiales</taxon>
        <taxon>Pichiaceae</taxon>
        <taxon>Ogataea</taxon>
        <taxon>Ogataea/Candida clade</taxon>
    </lineage>
</organism>
<accession>A0A1E4T710</accession>
<evidence type="ECO:0000256" key="1">
    <source>
        <dbReference type="ARBA" id="ARBA00004477"/>
    </source>
</evidence>
<dbReference type="InterPro" id="IPR021013">
    <property type="entry name" value="ATPase_Vma12"/>
</dbReference>
<feature type="transmembrane region" description="Helical" evidence="6">
    <location>
        <begin position="176"/>
        <end position="198"/>
    </location>
</feature>